<proteinExistence type="predicted"/>
<keyword evidence="2" id="KW-1185">Reference proteome</keyword>
<accession>A0A4Q6I647</accession>
<organism evidence="1 2">
    <name type="scientific">Ehrlichia minasensis</name>
    <dbReference type="NCBI Taxonomy" id="1242993"/>
    <lineage>
        <taxon>Bacteria</taxon>
        <taxon>Pseudomonadati</taxon>
        <taxon>Pseudomonadota</taxon>
        <taxon>Alphaproteobacteria</taxon>
        <taxon>Rickettsiales</taxon>
        <taxon>Anaplasmataceae</taxon>
        <taxon>Ehrlichia</taxon>
    </lineage>
</organism>
<sequence>MDSNSYQGRLIIRSTKTHKNGKLHIKNKTNNVFLLEHQ</sequence>
<evidence type="ECO:0000313" key="2">
    <source>
        <dbReference type="Proteomes" id="UP000293377"/>
    </source>
</evidence>
<dbReference type="RefSeq" id="WP_129992587.1">
    <property type="nucleotide sequence ID" value="NZ_QOHL01000008.1"/>
</dbReference>
<dbReference type="EMBL" id="QOHL01000008">
    <property type="protein sequence ID" value="RZB12760.1"/>
    <property type="molecule type" value="Genomic_DNA"/>
</dbReference>
<dbReference type="AlphaFoldDB" id="A0A4Q6I647"/>
<protein>
    <submittedName>
        <fullName evidence="1">Uncharacterized protein</fullName>
    </submittedName>
</protein>
<comment type="caution">
    <text evidence="1">The sequence shown here is derived from an EMBL/GenBank/DDBJ whole genome shotgun (WGS) entry which is preliminary data.</text>
</comment>
<reference evidence="1 2" key="1">
    <citation type="submission" date="2018-06" db="EMBL/GenBank/DDBJ databases">
        <title>Complete Genome Sequence of Ehrlichia minasensis Isolated From Cattle.</title>
        <authorList>
            <person name="Aguiar D.M."/>
            <person name="Araujo J.P.A.Jr."/>
            <person name="Nakazato L."/>
            <person name="Bard E."/>
            <person name="Cabezas-Cruz A."/>
        </authorList>
    </citation>
    <scope>NUCLEOTIDE SEQUENCE [LARGE SCALE GENOMIC DNA]</scope>
    <source>
        <strain evidence="1 2">B11</strain>
    </source>
</reference>
<gene>
    <name evidence="1" type="ORF">DRF75_02280</name>
</gene>
<dbReference type="Proteomes" id="UP000293377">
    <property type="component" value="Unassembled WGS sequence"/>
</dbReference>
<evidence type="ECO:0000313" key="1">
    <source>
        <dbReference type="EMBL" id="RZB12760.1"/>
    </source>
</evidence>
<name>A0A4Q6I647_9RICK</name>